<evidence type="ECO:0000256" key="4">
    <source>
        <dbReference type="ARBA" id="ARBA00022679"/>
    </source>
</evidence>
<dbReference type="Gene3D" id="1.10.3810.10">
    <property type="entry name" value="Biosynthetic peptidoglycan transglycosylase-like"/>
    <property type="match status" value="1"/>
</dbReference>
<evidence type="ECO:0000256" key="7">
    <source>
        <dbReference type="ARBA" id="ARBA00022984"/>
    </source>
</evidence>
<evidence type="ECO:0000313" key="13">
    <source>
        <dbReference type="EMBL" id="TWI12300.1"/>
    </source>
</evidence>
<evidence type="ECO:0000256" key="10">
    <source>
        <dbReference type="ARBA" id="ARBA00023316"/>
    </source>
</evidence>
<keyword evidence="7" id="KW-0573">Peptidoglycan synthesis</keyword>
<dbReference type="SUPFAM" id="SSF53955">
    <property type="entry name" value="Lysozyme-like"/>
    <property type="match status" value="1"/>
</dbReference>
<organism evidence="13 14">
    <name type="scientific">Flavobacterium cauense R2A-7</name>
    <dbReference type="NCBI Taxonomy" id="1341154"/>
    <lineage>
        <taxon>Bacteria</taxon>
        <taxon>Pseudomonadati</taxon>
        <taxon>Bacteroidota</taxon>
        <taxon>Flavobacteriia</taxon>
        <taxon>Flavobacteriales</taxon>
        <taxon>Flavobacteriaceae</taxon>
        <taxon>Flavobacterium</taxon>
    </lineage>
</organism>
<sequence length="654" mass="75640">MAIRSKKQKFFLFLKLFAVLLLLALGGMYFFRDSLLQKALNKAEHKFDKEYDCRFSVKQANFIGISGVEMHDIVLIPKNADTLLSVQKIKTSYSLLELLTGDIQLKNLEMNNGFIQLVKNENGRNFDAFLKRDTTEQSNEKRNYAKLAYRLLSKALNLVPTEMKLQNLSLRMDDMGRKVTLHMNDLQLEDHQLQTAIHVKTNTFSQNWNIKGFADPREMKADLKFFNSDTSKIQLPYIDERFGLKSSFDNIRLKLDKLEMESGELHIDGFTSIDNFTINHPKIAKKDVVIQNARFDYRFLLGSDFISIDSTSSAQLNKIKVRPFAEYNTEADTIYKLKIDIQKMKAQDFITSLPQGLFTHFEGMEAEGMFDYQLDFEYNKNKPNQLVFDSKLNKENLRIVKYGEANLAKLNGEFTYRAIDKGVEQRPILVGPANPNYTPLDQISPYLEKAVLTNEDPSFRRHRGFINEAFKQSIVKNIRTKKFARGASTISMQLVKNVFLTREKTLSRKLEEILLVYILENNRIASKSRMLEVYFNVIEWGPNVYGIGEAAQFYFQKRPSDLTLNECLYLASIVPKPKKFMWQFDNEGNQKPYAKKNQNYIKNLMLRRALISSDDTIGQSVPIYISGHARSFLKLKVVQDSIPSDSLLVDEFDF</sequence>
<feature type="domain" description="Glycosyl transferase family 51" evidence="12">
    <location>
        <begin position="434"/>
        <end position="603"/>
    </location>
</feature>
<protein>
    <submittedName>
        <fullName evidence="13">Transglycosylase</fullName>
    </submittedName>
</protein>
<evidence type="ECO:0000256" key="5">
    <source>
        <dbReference type="ARBA" id="ARBA00022692"/>
    </source>
</evidence>
<dbReference type="EMBL" id="VLKQ01000006">
    <property type="protein sequence ID" value="TWI12300.1"/>
    <property type="molecule type" value="Genomic_DNA"/>
</dbReference>
<dbReference type="InterPro" id="IPR011812">
    <property type="entry name" value="Pep_trsgly"/>
</dbReference>
<dbReference type="GO" id="GO:0009252">
    <property type="term" value="P:peptidoglycan biosynthetic process"/>
    <property type="evidence" value="ECO:0007669"/>
    <property type="project" value="UniProtKB-KW"/>
</dbReference>
<dbReference type="Pfam" id="PF00912">
    <property type="entry name" value="Transgly"/>
    <property type="match status" value="1"/>
</dbReference>
<dbReference type="AlphaFoldDB" id="V6S0T9"/>
<keyword evidence="14" id="KW-1185">Reference proteome</keyword>
<gene>
    <name evidence="13" type="ORF">IP98_01509</name>
</gene>
<comment type="caution">
    <text evidence="13">The sequence shown here is derived from an EMBL/GenBank/DDBJ whole genome shotgun (WGS) entry which is preliminary data.</text>
</comment>
<proteinExistence type="predicted"/>
<dbReference type="InterPro" id="IPR023346">
    <property type="entry name" value="Lysozyme-like_dom_sf"/>
</dbReference>
<evidence type="ECO:0000256" key="2">
    <source>
        <dbReference type="ARBA" id="ARBA00022519"/>
    </source>
</evidence>
<keyword evidence="8 11" id="KW-1133">Transmembrane helix</keyword>
<dbReference type="InterPro" id="IPR001264">
    <property type="entry name" value="Glyco_trans_51"/>
</dbReference>
<dbReference type="GO" id="GO:0016020">
    <property type="term" value="C:membrane"/>
    <property type="evidence" value="ECO:0007669"/>
    <property type="project" value="InterPro"/>
</dbReference>
<keyword evidence="5 11" id="KW-0812">Transmembrane</keyword>
<keyword evidence="4" id="KW-0808">Transferase</keyword>
<keyword evidence="6" id="KW-0133">Cell shape</keyword>
<dbReference type="Proteomes" id="UP000319848">
    <property type="component" value="Unassembled WGS sequence"/>
</dbReference>
<feature type="transmembrane region" description="Helical" evidence="11">
    <location>
        <begin position="12"/>
        <end position="31"/>
    </location>
</feature>
<dbReference type="GO" id="GO:0016763">
    <property type="term" value="F:pentosyltransferase activity"/>
    <property type="evidence" value="ECO:0007669"/>
    <property type="project" value="InterPro"/>
</dbReference>
<keyword evidence="10" id="KW-0961">Cell wall biogenesis/degradation</keyword>
<reference evidence="13 14" key="1">
    <citation type="journal article" date="2015" name="Stand. Genomic Sci.">
        <title>Genomic Encyclopedia of Bacterial and Archaeal Type Strains, Phase III: the genomes of soil and plant-associated and newly described type strains.</title>
        <authorList>
            <person name="Whitman W.B."/>
            <person name="Woyke T."/>
            <person name="Klenk H.P."/>
            <person name="Zhou Y."/>
            <person name="Lilburn T.G."/>
            <person name="Beck B.J."/>
            <person name="De Vos P."/>
            <person name="Vandamme P."/>
            <person name="Eisen J.A."/>
            <person name="Garrity G."/>
            <person name="Hugenholtz P."/>
            <person name="Kyrpides N.C."/>
        </authorList>
    </citation>
    <scope>NUCLEOTIDE SEQUENCE [LARGE SCALE GENOMIC DNA]</scope>
    <source>
        <strain evidence="13 14">CGMCC 1.7270</strain>
    </source>
</reference>
<accession>V6S0T9</accession>
<evidence type="ECO:0000256" key="11">
    <source>
        <dbReference type="SAM" id="Phobius"/>
    </source>
</evidence>
<keyword evidence="2" id="KW-0997">Cell inner membrane</keyword>
<dbReference type="GO" id="GO:0009274">
    <property type="term" value="C:peptidoglycan-based cell wall"/>
    <property type="evidence" value="ECO:0007669"/>
    <property type="project" value="InterPro"/>
</dbReference>
<dbReference type="GO" id="GO:0071555">
    <property type="term" value="P:cell wall organization"/>
    <property type="evidence" value="ECO:0007669"/>
    <property type="project" value="UniProtKB-KW"/>
</dbReference>
<name>V6S0T9_9FLAO</name>
<evidence type="ECO:0000256" key="8">
    <source>
        <dbReference type="ARBA" id="ARBA00022989"/>
    </source>
</evidence>
<evidence type="ECO:0000256" key="3">
    <source>
        <dbReference type="ARBA" id="ARBA00022676"/>
    </source>
</evidence>
<dbReference type="PANTHER" id="PTHR30400">
    <property type="entry name" value="MONOFUNCTIONAL BIOSYNTHETIC PEPTIDOGLYCAN TRANSGLYCOSYLASE"/>
    <property type="match status" value="1"/>
</dbReference>
<evidence type="ECO:0000256" key="1">
    <source>
        <dbReference type="ARBA" id="ARBA00022475"/>
    </source>
</evidence>
<keyword evidence="1" id="KW-1003">Cell membrane</keyword>
<dbReference type="PANTHER" id="PTHR30400:SF0">
    <property type="entry name" value="BIOSYNTHETIC PEPTIDOGLYCAN TRANSGLYCOSYLASE"/>
    <property type="match status" value="1"/>
</dbReference>
<evidence type="ECO:0000256" key="9">
    <source>
        <dbReference type="ARBA" id="ARBA00023136"/>
    </source>
</evidence>
<evidence type="ECO:0000313" key="14">
    <source>
        <dbReference type="Proteomes" id="UP000319848"/>
    </source>
</evidence>
<keyword evidence="3" id="KW-0328">Glycosyltransferase</keyword>
<dbReference type="STRING" id="1341154.FCR2A7T_12850"/>
<evidence type="ECO:0000259" key="12">
    <source>
        <dbReference type="Pfam" id="PF00912"/>
    </source>
</evidence>
<dbReference type="InterPro" id="IPR036950">
    <property type="entry name" value="PBP_transglycosylase"/>
</dbReference>
<evidence type="ECO:0000256" key="6">
    <source>
        <dbReference type="ARBA" id="ARBA00022960"/>
    </source>
</evidence>
<keyword evidence="9 11" id="KW-0472">Membrane</keyword>
<dbReference type="GO" id="GO:0008360">
    <property type="term" value="P:regulation of cell shape"/>
    <property type="evidence" value="ECO:0007669"/>
    <property type="project" value="UniProtKB-KW"/>
</dbReference>